<organism evidence="1 2">
    <name type="scientific">Catharanthus roseus</name>
    <name type="common">Madagascar periwinkle</name>
    <name type="synonym">Vinca rosea</name>
    <dbReference type="NCBI Taxonomy" id="4058"/>
    <lineage>
        <taxon>Eukaryota</taxon>
        <taxon>Viridiplantae</taxon>
        <taxon>Streptophyta</taxon>
        <taxon>Embryophyta</taxon>
        <taxon>Tracheophyta</taxon>
        <taxon>Spermatophyta</taxon>
        <taxon>Magnoliopsida</taxon>
        <taxon>eudicotyledons</taxon>
        <taxon>Gunneridae</taxon>
        <taxon>Pentapetalae</taxon>
        <taxon>asterids</taxon>
        <taxon>lamiids</taxon>
        <taxon>Gentianales</taxon>
        <taxon>Apocynaceae</taxon>
        <taxon>Rauvolfioideae</taxon>
        <taxon>Vinceae</taxon>
        <taxon>Catharanthinae</taxon>
        <taxon>Catharanthus</taxon>
    </lineage>
</organism>
<protein>
    <submittedName>
        <fullName evidence="1">Uncharacterized protein</fullName>
    </submittedName>
</protein>
<dbReference type="EMBL" id="CM044703">
    <property type="protein sequence ID" value="KAI5671635.1"/>
    <property type="molecule type" value="Genomic_DNA"/>
</dbReference>
<gene>
    <name evidence="1" type="ORF">M9H77_11999</name>
</gene>
<sequence length="351" mass="39934">MRFEENIDSFEEFLEENAGFKADKDPSMFEEFLDSEEYIDLGHLFTIDRIFSSKDELVQWIKQTAMNMKTYLIITPYQRSRIADPRPYVTLACERGGLVKKCKKAIVDDEKETARLTEEQLHQTEQFKKGHVSPRNILRFFREQDVGCAVSVQKICNVVAKIKRNRMQRRNTVEEVLCLSAERDYTVFHRNREESNVLSDIVVAHPTLIAMIRTYNMSLLEAVGMTLIGKNFTVAIGSIINQGEPLVKLEMLKTRGWGRGCNSGRSSLSSVVNPDAPSTSSPFNNAFPGFIYEFILNWKNVVGDGSTTVLPLVSNMDGSAVTLVNGFIEEQQHFIQLYLQDGFPLPLLQVQ</sequence>
<evidence type="ECO:0000313" key="2">
    <source>
        <dbReference type="Proteomes" id="UP001060085"/>
    </source>
</evidence>
<reference evidence="2" key="1">
    <citation type="journal article" date="2023" name="Nat. Plants">
        <title>Single-cell RNA sequencing provides a high-resolution roadmap for understanding the multicellular compartmentation of specialized metabolism.</title>
        <authorList>
            <person name="Sun S."/>
            <person name="Shen X."/>
            <person name="Li Y."/>
            <person name="Li Y."/>
            <person name="Wang S."/>
            <person name="Li R."/>
            <person name="Zhang H."/>
            <person name="Shen G."/>
            <person name="Guo B."/>
            <person name="Wei J."/>
            <person name="Xu J."/>
            <person name="St-Pierre B."/>
            <person name="Chen S."/>
            <person name="Sun C."/>
        </authorList>
    </citation>
    <scope>NUCLEOTIDE SEQUENCE [LARGE SCALE GENOMIC DNA]</scope>
</reference>
<accession>A0ACC0BG72</accession>
<keyword evidence="2" id="KW-1185">Reference proteome</keyword>
<dbReference type="Proteomes" id="UP001060085">
    <property type="component" value="Linkage Group LG03"/>
</dbReference>
<name>A0ACC0BG72_CATRO</name>
<proteinExistence type="predicted"/>
<comment type="caution">
    <text evidence="1">The sequence shown here is derived from an EMBL/GenBank/DDBJ whole genome shotgun (WGS) entry which is preliminary data.</text>
</comment>
<evidence type="ECO:0000313" key="1">
    <source>
        <dbReference type="EMBL" id="KAI5671635.1"/>
    </source>
</evidence>